<dbReference type="GO" id="GO:0009451">
    <property type="term" value="P:RNA modification"/>
    <property type="evidence" value="ECO:0007669"/>
    <property type="project" value="InterPro"/>
</dbReference>
<dbReference type="Pfam" id="PF13041">
    <property type="entry name" value="PPR_2"/>
    <property type="match status" value="1"/>
</dbReference>
<dbReference type="GO" id="GO:0003723">
    <property type="term" value="F:RNA binding"/>
    <property type="evidence" value="ECO:0007669"/>
    <property type="project" value="InterPro"/>
</dbReference>
<proteinExistence type="predicted"/>
<evidence type="ECO:0000313" key="3">
    <source>
        <dbReference type="EMBL" id="PKA62199.1"/>
    </source>
</evidence>
<dbReference type="NCBIfam" id="TIGR00756">
    <property type="entry name" value="PPR"/>
    <property type="match status" value="4"/>
</dbReference>
<dbReference type="FunFam" id="1.25.40.10:FF:000184">
    <property type="entry name" value="Pentatricopeptide repeat-containing protein, chloroplastic"/>
    <property type="match status" value="1"/>
</dbReference>
<dbReference type="SUPFAM" id="SSF48452">
    <property type="entry name" value="TPR-like"/>
    <property type="match status" value="1"/>
</dbReference>
<dbReference type="Pfam" id="PF20431">
    <property type="entry name" value="E_motif"/>
    <property type="match status" value="1"/>
</dbReference>
<keyword evidence="4" id="KW-1185">Reference proteome</keyword>
<dbReference type="GO" id="GO:0016787">
    <property type="term" value="F:hydrolase activity"/>
    <property type="evidence" value="ECO:0007669"/>
    <property type="project" value="UniProtKB-KW"/>
</dbReference>
<feature type="repeat" description="PPR" evidence="2">
    <location>
        <begin position="554"/>
        <end position="588"/>
    </location>
</feature>
<dbReference type="InterPro" id="IPR046848">
    <property type="entry name" value="E_motif"/>
</dbReference>
<keyword evidence="3" id="KW-0378">Hydrolase</keyword>
<feature type="repeat" description="PPR" evidence="2">
    <location>
        <begin position="316"/>
        <end position="350"/>
    </location>
</feature>
<dbReference type="InterPro" id="IPR046960">
    <property type="entry name" value="PPR_At4g14850-like_plant"/>
</dbReference>
<dbReference type="OrthoDB" id="185373at2759"/>
<keyword evidence="1" id="KW-0677">Repeat</keyword>
<dbReference type="PANTHER" id="PTHR47926">
    <property type="entry name" value="PENTATRICOPEPTIDE REPEAT-CONTAINING PROTEIN"/>
    <property type="match status" value="1"/>
</dbReference>
<dbReference type="Pfam" id="PF12854">
    <property type="entry name" value="PPR_1"/>
    <property type="match status" value="1"/>
</dbReference>
<evidence type="ECO:0000256" key="1">
    <source>
        <dbReference type="ARBA" id="ARBA00022737"/>
    </source>
</evidence>
<organism evidence="3 4">
    <name type="scientific">Apostasia shenzhenica</name>
    <dbReference type="NCBI Taxonomy" id="1088818"/>
    <lineage>
        <taxon>Eukaryota</taxon>
        <taxon>Viridiplantae</taxon>
        <taxon>Streptophyta</taxon>
        <taxon>Embryophyta</taxon>
        <taxon>Tracheophyta</taxon>
        <taxon>Spermatophyta</taxon>
        <taxon>Magnoliopsida</taxon>
        <taxon>Liliopsida</taxon>
        <taxon>Asparagales</taxon>
        <taxon>Orchidaceae</taxon>
        <taxon>Apostasioideae</taxon>
        <taxon>Apostasia</taxon>
    </lineage>
</organism>
<reference evidence="3 4" key="1">
    <citation type="journal article" date="2017" name="Nature">
        <title>The Apostasia genome and the evolution of orchids.</title>
        <authorList>
            <person name="Zhang G.Q."/>
            <person name="Liu K.W."/>
            <person name="Li Z."/>
            <person name="Lohaus R."/>
            <person name="Hsiao Y.Y."/>
            <person name="Niu S.C."/>
            <person name="Wang J.Y."/>
            <person name="Lin Y.C."/>
            <person name="Xu Q."/>
            <person name="Chen L.J."/>
            <person name="Yoshida K."/>
            <person name="Fujiwara S."/>
            <person name="Wang Z.W."/>
            <person name="Zhang Y.Q."/>
            <person name="Mitsuda N."/>
            <person name="Wang M."/>
            <person name="Liu G.H."/>
            <person name="Pecoraro L."/>
            <person name="Huang H.X."/>
            <person name="Xiao X.J."/>
            <person name="Lin M."/>
            <person name="Wu X.Y."/>
            <person name="Wu W.L."/>
            <person name="Chen Y.Y."/>
            <person name="Chang S.B."/>
            <person name="Sakamoto S."/>
            <person name="Ohme-Takagi M."/>
            <person name="Yagi M."/>
            <person name="Zeng S.J."/>
            <person name="Shen C.Y."/>
            <person name="Yeh C.M."/>
            <person name="Luo Y.B."/>
            <person name="Tsai W.C."/>
            <person name="Van de Peer Y."/>
            <person name="Liu Z.J."/>
        </authorList>
    </citation>
    <scope>NUCLEOTIDE SEQUENCE [LARGE SCALE GENOMIC DNA]</scope>
    <source>
        <strain evidence="4">cv. Shenzhen</strain>
        <tissue evidence="3">Stem</tissue>
    </source>
</reference>
<dbReference type="EC" id="3.6.1.-" evidence="3"/>
<feature type="repeat" description="PPR" evidence="2">
    <location>
        <begin position="386"/>
        <end position="420"/>
    </location>
</feature>
<evidence type="ECO:0000256" key="2">
    <source>
        <dbReference type="PROSITE-ProRule" id="PRU00708"/>
    </source>
</evidence>
<dbReference type="Pfam" id="PF01535">
    <property type="entry name" value="PPR"/>
    <property type="match status" value="5"/>
</dbReference>
<feature type="repeat" description="PPR" evidence="2">
    <location>
        <begin position="285"/>
        <end position="315"/>
    </location>
</feature>
<dbReference type="PANTHER" id="PTHR47926:SF499">
    <property type="entry name" value="PENTATRICOPEPTIDE REPEAT-CONTAINING PROTEIN"/>
    <property type="match status" value="1"/>
</dbReference>
<protein>
    <submittedName>
        <fullName evidence="3">Pentatricopeptide repeat-containing protein</fullName>
        <ecNumber evidence="3">3.6.1.-</ecNumber>
    </submittedName>
</protein>
<dbReference type="PROSITE" id="PS51375">
    <property type="entry name" value="PPR"/>
    <property type="match status" value="5"/>
</dbReference>
<dbReference type="Proteomes" id="UP000236161">
    <property type="component" value="Unassembled WGS sequence"/>
</dbReference>
<feature type="repeat" description="PPR" evidence="2">
    <location>
        <begin position="222"/>
        <end position="256"/>
    </location>
</feature>
<dbReference type="AlphaFoldDB" id="A0A2I0B336"/>
<dbReference type="Gene3D" id="1.25.40.10">
    <property type="entry name" value="Tetratricopeptide repeat domain"/>
    <property type="match status" value="4"/>
</dbReference>
<dbReference type="InterPro" id="IPR002885">
    <property type="entry name" value="PPR_rpt"/>
</dbReference>
<evidence type="ECO:0000313" key="4">
    <source>
        <dbReference type="Proteomes" id="UP000236161"/>
    </source>
</evidence>
<accession>A0A2I0B336</accession>
<gene>
    <name evidence="3" type="primary">PCMP-E27</name>
    <name evidence="3" type="ORF">AXF42_Ash015084</name>
</gene>
<dbReference type="EMBL" id="KZ451919">
    <property type="protein sequence ID" value="PKA62199.1"/>
    <property type="molecule type" value="Genomic_DNA"/>
</dbReference>
<name>A0A2I0B336_9ASPA</name>
<dbReference type="InterPro" id="IPR011990">
    <property type="entry name" value="TPR-like_helical_dom_sf"/>
</dbReference>
<sequence>MCIFGRLINHWERQFNDRRKRSSVMCCSERIEKNHGCSSSLAMASSSLPRFLHQNSLLSFLQKPRSLPQLLQIHAQSIIKSLSHDPFFASRLLLALSELPSPPQAIASYAELIFFQWQKPTSFLWNTMIKIHTLCSNPNKAIRFFILMRRNENEVDEYTYPFALRACSLIPGVEQGSAIHGEVLKRGNSTDLYVRNCLISFYIRAQGITMARRVFDEFGSKDLVTWNSMISGYACSGQMMEAQQLFDEMPERDRFSCAILIDGYGKGIGDLVRARKLFDEMPERDIVCWNSMIDGYACAGKMGIARALFDEMPMRNVISWSIMIDGHLRHGDPKEALNLFQQMLRQGTKPDRVSAVGAISACGQLGALDQGRWLHSYVKRKKMVLDVVVQTALIDMYMKCGNLEEGRRLFEEMNGKSVVSWNVMIVGLGTNGCEAEALDLFYRVEREGAKLDDLTFLGALTACTHGGLISEGIQIFDRMRSDFNIQPKPEHYGCLVDLLGRAGRLEEALEIVETVPMKPNSTLWGSILAACRYHRRVDLAEIAVERLASAGEDDGGVYVLLSNIYAEKGMWEEVWRVRRLMKERGMRKEIGRSGVEVDGRVHEFVNGEVSEKFGEDIHEVVWSLVLVMGSEI</sequence>